<reference evidence="4" key="1">
    <citation type="journal article" date="2012" name="PLoS Genet.">
        <title>The genomes of the fungal plant pathogens Cladosporium fulvum and Dothistroma septosporum reveal adaptation to different hosts and lifestyles but also signatures of common ancestry.</title>
        <authorList>
            <person name="de Wit P.J.G.M."/>
            <person name="van der Burgt A."/>
            <person name="Oekmen B."/>
            <person name="Stergiopoulos I."/>
            <person name="Abd-Elsalam K.A."/>
            <person name="Aerts A.L."/>
            <person name="Bahkali A.H."/>
            <person name="Beenen H.G."/>
            <person name="Chettri P."/>
            <person name="Cox M.P."/>
            <person name="Datema E."/>
            <person name="de Vries R.P."/>
            <person name="Dhillon B."/>
            <person name="Ganley A.R."/>
            <person name="Griffiths S.A."/>
            <person name="Guo Y."/>
            <person name="Hamelin R.C."/>
            <person name="Henrissat B."/>
            <person name="Kabir M.S."/>
            <person name="Jashni M.K."/>
            <person name="Kema G."/>
            <person name="Klaubauf S."/>
            <person name="Lapidus A."/>
            <person name="Levasseur A."/>
            <person name="Lindquist E."/>
            <person name="Mehrabi R."/>
            <person name="Ohm R.A."/>
            <person name="Owen T.J."/>
            <person name="Salamov A."/>
            <person name="Schwelm A."/>
            <person name="Schijlen E."/>
            <person name="Sun H."/>
            <person name="van den Burg H.A."/>
            <person name="van Ham R.C.H.J."/>
            <person name="Zhang S."/>
            <person name="Goodwin S.B."/>
            <person name="Grigoriev I.V."/>
            <person name="Collemare J."/>
            <person name="Bradshaw R.E."/>
        </authorList>
    </citation>
    <scope>NUCLEOTIDE SEQUENCE [LARGE SCALE GENOMIC DNA]</scope>
    <source>
        <strain evidence="4">NZE10 / CBS 128990</strain>
    </source>
</reference>
<evidence type="ECO:0000256" key="1">
    <source>
        <dbReference type="SAM" id="MobiDB-lite"/>
    </source>
</evidence>
<evidence type="ECO:0000313" key="3">
    <source>
        <dbReference type="EMBL" id="EME47848.1"/>
    </source>
</evidence>
<proteinExistence type="predicted"/>
<dbReference type="InterPro" id="IPR011993">
    <property type="entry name" value="PH-like_dom_sf"/>
</dbReference>
<dbReference type="eggNOG" id="ENOG502S0C3">
    <property type="taxonomic scope" value="Eukaryota"/>
</dbReference>
<dbReference type="STRING" id="675120.N1PXX1"/>
<dbReference type="HOGENOM" id="CLU_037393_1_0_1"/>
<evidence type="ECO:0000259" key="2">
    <source>
        <dbReference type="PROSITE" id="PS50003"/>
    </source>
</evidence>
<dbReference type="AlphaFoldDB" id="N1PXX1"/>
<protein>
    <recommendedName>
        <fullName evidence="2">PH domain-containing protein</fullName>
    </recommendedName>
</protein>
<accession>N1PXX1</accession>
<dbReference type="Proteomes" id="UP000016933">
    <property type="component" value="Unassembled WGS sequence"/>
</dbReference>
<feature type="region of interest" description="Disordered" evidence="1">
    <location>
        <begin position="1"/>
        <end position="22"/>
    </location>
</feature>
<dbReference type="EMBL" id="KB446536">
    <property type="protein sequence ID" value="EME47848.1"/>
    <property type="molecule type" value="Genomic_DNA"/>
</dbReference>
<dbReference type="PROSITE" id="PS50003">
    <property type="entry name" value="PH_DOMAIN"/>
    <property type="match status" value="2"/>
</dbReference>
<dbReference type="OMA" id="SWKPAYL"/>
<dbReference type="CDD" id="cd13299">
    <property type="entry name" value="PH2_PH_fungal"/>
    <property type="match status" value="1"/>
</dbReference>
<reference evidence="3 4" key="2">
    <citation type="journal article" date="2012" name="PLoS Pathog.">
        <title>Diverse lifestyles and strategies of plant pathogenesis encoded in the genomes of eighteen Dothideomycetes fungi.</title>
        <authorList>
            <person name="Ohm R.A."/>
            <person name="Feau N."/>
            <person name="Henrissat B."/>
            <person name="Schoch C.L."/>
            <person name="Horwitz B.A."/>
            <person name="Barry K.W."/>
            <person name="Condon B.J."/>
            <person name="Copeland A.C."/>
            <person name="Dhillon B."/>
            <person name="Glaser F."/>
            <person name="Hesse C.N."/>
            <person name="Kosti I."/>
            <person name="LaButti K."/>
            <person name="Lindquist E.A."/>
            <person name="Lucas S."/>
            <person name="Salamov A.A."/>
            <person name="Bradshaw R.E."/>
            <person name="Ciuffetti L."/>
            <person name="Hamelin R.C."/>
            <person name="Kema G.H.J."/>
            <person name="Lawrence C."/>
            <person name="Scott J.A."/>
            <person name="Spatafora J.W."/>
            <person name="Turgeon B.G."/>
            <person name="de Wit P.J.G.M."/>
            <person name="Zhong S."/>
            <person name="Goodwin S.B."/>
            <person name="Grigoriev I.V."/>
        </authorList>
    </citation>
    <scope>NUCLEOTIDE SEQUENCE [LARGE SCALE GENOMIC DNA]</scope>
    <source>
        <strain evidence="4">NZE10 / CBS 128990</strain>
    </source>
</reference>
<dbReference type="SUPFAM" id="SSF50729">
    <property type="entry name" value="PH domain-like"/>
    <property type="match status" value="2"/>
</dbReference>
<feature type="domain" description="PH" evidence="2">
    <location>
        <begin position="67"/>
        <end position="164"/>
    </location>
</feature>
<evidence type="ECO:0000313" key="4">
    <source>
        <dbReference type="Proteomes" id="UP000016933"/>
    </source>
</evidence>
<keyword evidence="4" id="KW-1185">Reference proteome</keyword>
<dbReference type="PANTHER" id="PTHR12752">
    <property type="entry name" value="PHOSPHOINOSITOL 3-PHOSPHATE-BINDING PROTEIN"/>
    <property type="match status" value="1"/>
</dbReference>
<dbReference type="OrthoDB" id="2157866at2759"/>
<feature type="domain" description="PH" evidence="2">
    <location>
        <begin position="326"/>
        <end position="425"/>
    </location>
</feature>
<sequence length="435" mass="48421">MAATTTNRADIASRSHPAPIVPPALLPPSIAIPGATTTSPRQSARIHGLTLDTFSPVTQSGSYDFDRIIKQGEVLKRTRKTKSWKSIWIVLRPTLLSIYRDKQESKLRHQISLSDLTAVARQKDPKRKDKHVFGLFSPSRNFHLEALSDTEAQEWVELIRREARMDEQEEEMHLASPGGGNASYRGFERSIDAHISPSADERTAGYSSSDAEAFGQSQFLPRHRNRTSTIHSNRRASHMEYSGAEYGSYSDFSDSALGGTARMSALSLAYTDGRPSTSSTQRPPVSSIYGSAPLRPSMGARNASQMSVIGLATDDKKPSTVSDDERIVCNGWIYLLKSRSGVRQWKRVWMVLRPKQLALYKNEEEYTAQLIIPFSAIIDAVEVDSLSKTKTSCMQILGDERNYRFCALDEESLAQWLGAFKSLLSRRKAKATAVT</sequence>
<name>N1PXX1_DOTSN</name>
<dbReference type="SMART" id="SM00233">
    <property type="entry name" value="PH"/>
    <property type="match status" value="2"/>
</dbReference>
<gene>
    <name evidence="3" type="ORF">DOTSEDRAFT_69690</name>
</gene>
<dbReference type="Gene3D" id="2.30.29.30">
    <property type="entry name" value="Pleckstrin-homology domain (PH domain)/Phosphotyrosine-binding domain (PTB)"/>
    <property type="match status" value="2"/>
</dbReference>
<organism evidence="3 4">
    <name type="scientific">Dothistroma septosporum (strain NZE10 / CBS 128990)</name>
    <name type="common">Red band needle blight fungus</name>
    <name type="synonym">Mycosphaerella pini</name>
    <dbReference type="NCBI Taxonomy" id="675120"/>
    <lineage>
        <taxon>Eukaryota</taxon>
        <taxon>Fungi</taxon>
        <taxon>Dikarya</taxon>
        <taxon>Ascomycota</taxon>
        <taxon>Pezizomycotina</taxon>
        <taxon>Dothideomycetes</taxon>
        <taxon>Dothideomycetidae</taxon>
        <taxon>Mycosphaerellales</taxon>
        <taxon>Mycosphaerellaceae</taxon>
        <taxon>Dothistroma</taxon>
    </lineage>
</organism>
<dbReference type="CDD" id="cd13298">
    <property type="entry name" value="PH1_PH_fungal"/>
    <property type="match status" value="1"/>
</dbReference>
<dbReference type="Pfam" id="PF00169">
    <property type="entry name" value="PH"/>
    <property type="match status" value="2"/>
</dbReference>
<dbReference type="InterPro" id="IPR001849">
    <property type="entry name" value="PH_domain"/>
</dbReference>
<dbReference type="PANTHER" id="PTHR12752:SF9">
    <property type="entry name" value="KRAMER, ISOFORM I"/>
    <property type="match status" value="1"/>
</dbReference>